<evidence type="ECO:0000313" key="1">
    <source>
        <dbReference type="EMBL" id="EKB32217.1"/>
    </source>
</evidence>
<dbReference type="STRING" id="742823.HMPREF9465_00232"/>
<keyword evidence="2" id="KW-1185">Reference proteome</keyword>
<name>K1JX42_9BURK</name>
<reference evidence="1 2" key="1">
    <citation type="submission" date="2012-05" db="EMBL/GenBank/DDBJ databases">
        <title>The Genome Sequence of Sutterella wadsworthensis 2_1_59BFAA.</title>
        <authorList>
            <consortium name="The Broad Institute Genome Sequencing Platform"/>
            <person name="Earl A."/>
            <person name="Ward D."/>
            <person name="Feldgarden M."/>
            <person name="Gevers D."/>
            <person name="Daigneault M."/>
            <person name="Strauss J."/>
            <person name="Allen-Vercoe E."/>
            <person name="Walker B."/>
            <person name="Young S.K."/>
            <person name="Zeng Q."/>
            <person name="Gargeya S."/>
            <person name="Fitzgerald M."/>
            <person name="Haas B."/>
            <person name="Abouelleil A."/>
            <person name="Alvarado L."/>
            <person name="Arachchi H.M."/>
            <person name="Berlin A.M."/>
            <person name="Chapman S.B."/>
            <person name="Goldberg J."/>
            <person name="Griggs A."/>
            <person name="Gujja S."/>
            <person name="Hansen M."/>
            <person name="Howarth C."/>
            <person name="Imamovic A."/>
            <person name="Larimer J."/>
            <person name="McCowen C."/>
            <person name="Montmayeur A."/>
            <person name="Murphy C."/>
            <person name="Neiman D."/>
            <person name="Pearson M."/>
            <person name="Priest M."/>
            <person name="Roberts A."/>
            <person name="Saif S."/>
            <person name="Shea T."/>
            <person name="Sisk P."/>
            <person name="Sykes S."/>
            <person name="Wortman J."/>
            <person name="Nusbaum C."/>
            <person name="Birren B."/>
        </authorList>
    </citation>
    <scope>NUCLEOTIDE SEQUENCE [LARGE SCALE GENOMIC DNA]</scope>
    <source>
        <strain evidence="1 2">2_1_59BFAA</strain>
    </source>
</reference>
<gene>
    <name evidence="1" type="ORF">HMPREF9465_00232</name>
</gene>
<dbReference type="AlphaFoldDB" id="K1JX42"/>
<comment type="caution">
    <text evidence="1">The sequence shown here is derived from an EMBL/GenBank/DDBJ whole genome shotgun (WGS) entry which is preliminary data.</text>
</comment>
<dbReference type="Proteomes" id="UP000005835">
    <property type="component" value="Unassembled WGS sequence"/>
</dbReference>
<proteinExistence type="predicted"/>
<dbReference type="HOGENOM" id="CLU_2588415_0_0_4"/>
<organism evidence="1 2">
    <name type="scientific">Sutterella wadsworthensis 2_1_59BFAA</name>
    <dbReference type="NCBI Taxonomy" id="742823"/>
    <lineage>
        <taxon>Bacteria</taxon>
        <taxon>Pseudomonadati</taxon>
        <taxon>Pseudomonadota</taxon>
        <taxon>Betaproteobacteria</taxon>
        <taxon>Burkholderiales</taxon>
        <taxon>Sutterellaceae</taxon>
        <taxon>Sutterella</taxon>
    </lineage>
</organism>
<dbReference type="PATRIC" id="fig|742823.3.peg.224"/>
<sequence>MPVTKLDPKTALLAMCAAGAVKLEPIDISATGDTGTEEVQSLVSINVSRLEAVLAWLDQVCPSDEDVLDEAVSRVARNDE</sequence>
<dbReference type="EMBL" id="ADMG01000007">
    <property type="protein sequence ID" value="EKB32217.1"/>
    <property type="molecule type" value="Genomic_DNA"/>
</dbReference>
<protein>
    <submittedName>
        <fullName evidence="1">Uncharacterized protein</fullName>
    </submittedName>
</protein>
<accession>K1JX42</accession>
<evidence type="ECO:0000313" key="2">
    <source>
        <dbReference type="Proteomes" id="UP000005835"/>
    </source>
</evidence>